<dbReference type="AlphaFoldDB" id="A0AAD7FS21"/>
<evidence type="ECO:0000259" key="3">
    <source>
        <dbReference type="Pfam" id="PF01370"/>
    </source>
</evidence>
<dbReference type="Pfam" id="PF01370">
    <property type="entry name" value="Epimerase"/>
    <property type="match status" value="1"/>
</dbReference>
<comment type="caution">
    <text evidence="4">The sequence shown here is derived from an EMBL/GenBank/DDBJ whole genome shotgun (WGS) entry which is preliminary data.</text>
</comment>
<keyword evidence="1" id="KW-0560">Oxidoreductase</keyword>
<dbReference type="PANTHER" id="PTHR10366:SF564">
    <property type="entry name" value="STEROL-4-ALPHA-CARBOXYLATE 3-DEHYDROGENASE, DECARBOXYLATING"/>
    <property type="match status" value="1"/>
</dbReference>
<feature type="domain" description="NAD-dependent epimerase/dehydratase" evidence="3">
    <location>
        <begin position="9"/>
        <end position="255"/>
    </location>
</feature>
<dbReference type="Proteomes" id="UP001221142">
    <property type="component" value="Unassembled WGS sequence"/>
</dbReference>
<dbReference type="Gene3D" id="3.40.50.720">
    <property type="entry name" value="NAD(P)-binding Rossmann-like Domain"/>
    <property type="match status" value="1"/>
</dbReference>
<keyword evidence="5" id="KW-1185">Reference proteome</keyword>
<evidence type="ECO:0000256" key="1">
    <source>
        <dbReference type="ARBA" id="ARBA00023002"/>
    </source>
</evidence>
<reference evidence="4" key="1">
    <citation type="submission" date="2023-03" db="EMBL/GenBank/DDBJ databases">
        <title>Massive genome expansion in bonnet fungi (Mycena s.s.) driven by repeated elements and novel gene families across ecological guilds.</title>
        <authorList>
            <consortium name="Lawrence Berkeley National Laboratory"/>
            <person name="Harder C.B."/>
            <person name="Miyauchi S."/>
            <person name="Viragh M."/>
            <person name="Kuo A."/>
            <person name="Thoen E."/>
            <person name="Andreopoulos B."/>
            <person name="Lu D."/>
            <person name="Skrede I."/>
            <person name="Drula E."/>
            <person name="Henrissat B."/>
            <person name="Morin E."/>
            <person name="Kohler A."/>
            <person name="Barry K."/>
            <person name="LaButti K."/>
            <person name="Morin E."/>
            <person name="Salamov A."/>
            <person name="Lipzen A."/>
            <person name="Mereny Z."/>
            <person name="Hegedus B."/>
            <person name="Baldrian P."/>
            <person name="Stursova M."/>
            <person name="Weitz H."/>
            <person name="Taylor A."/>
            <person name="Grigoriev I.V."/>
            <person name="Nagy L.G."/>
            <person name="Martin F."/>
            <person name="Kauserud H."/>
        </authorList>
    </citation>
    <scope>NUCLEOTIDE SEQUENCE</scope>
    <source>
        <strain evidence="4">9284</strain>
    </source>
</reference>
<dbReference type="InterPro" id="IPR050425">
    <property type="entry name" value="NAD(P)_dehydrat-like"/>
</dbReference>
<sequence length="350" mass="37876">MPSLQSGKVLVSGANGFIAVWVVRKLLEAGFSVRGTVRSADKGTHLTKLFAEYGDKFELVVVPDITKEGAFDEAVKGVDAIEHTASPFHFNAEDPAELSVPAIQGTVGILESARKYAPSVKRIVITSSCAAVMHASTEPLDEFDWNDESIQAVAEHGSKATNADKYRNSKTLAERSAWQFLDKHVNEIGWDIATMNPPLVLGPNIHEITSPSALNTSSKYMFDAFTKSGEAARLGGGNWVDVRDLADAHVLALQKELPKYTPLVGVSKEEGRNVNRFIIGGDPFIWQEWLDAAPAGSNYEKGTPGSGTRGRGYVNGKGKEVLGLKYKSVAETARDTLADYEVKGWVPVKA</sequence>
<name>A0AAD7FS21_9AGAR</name>
<evidence type="ECO:0000313" key="5">
    <source>
        <dbReference type="Proteomes" id="UP001221142"/>
    </source>
</evidence>
<dbReference type="PANTHER" id="PTHR10366">
    <property type="entry name" value="NAD DEPENDENT EPIMERASE/DEHYDRATASE"/>
    <property type="match status" value="1"/>
</dbReference>
<evidence type="ECO:0000313" key="4">
    <source>
        <dbReference type="EMBL" id="KAJ7636242.1"/>
    </source>
</evidence>
<accession>A0AAD7FS21</accession>
<evidence type="ECO:0000256" key="2">
    <source>
        <dbReference type="ARBA" id="ARBA00023445"/>
    </source>
</evidence>
<dbReference type="EMBL" id="JARKIF010000006">
    <property type="protein sequence ID" value="KAJ7636242.1"/>
    <property type="molecule type" value="Genomic_DNA"/>
</dbReference>
<dbReference type="GO" id="GO:0016616">
    <property type="term" value="F:oxidoreductase activity, acting on the CH-OH group of donors, NAD or NADP as acceptor"/>
    <property type="evidence" value="ECO:0007669"/>
    <property type="project" value="TreeGrafter"/>
</dbReference>
<protein>
    <submittedName>
        <fullName evidence="4">D-lactaldehyde dehydrogenase</fullName>
    </submittedName>
</protein>
<proteinExistence type="inferred from homology"/>
<gene>
    <name evidence="4" type="ORF">FB45DRAFT_444468</name>
</gene>
<dbReference type="SUPFAM" id="SSF51735">
    <property type="entry name" value="NAD(P)-binding Rossmann-fold domains"/>
    <property type="match status" value="1"/>
</dbReference>
<dbReference type="InterPro" id="IPR036291">
    <property type="entry name" value="NAD(P)-bd_dom_sf"/>
</dbReference>
<organism evidence="4 5">
    <name type="scientific">Roridomyces roridus</name>
    <dbReference type="NCBI Taxonomy" id="1738132"/>
    <lineage>
        <taxon>Eukaryota</taxon>
        <taxon>Fungi</taxon>
        <taxon>Dikarya</taxon>
        <taxon>Basidiomycota</taxon>
        <taxon>Agaricomycotina</taxon>
        <taxon>Agaricomycetes</taxon>
        <taxon>Agaricomycetidae</taxon>
        <taxon>Agaricales</taxon>
        <taxon>Marasmiineae</taxon>
        <taxon>Mycenaceae</taxon>
        <taxon>Roridomyces</taxon>
    </lineage>
</organism>
<dbReference type="InterPro" id="IPR001509">
    <property type="entry name" value="Epimerase_deHydtase"/>
</dbReference>
<comment type="similarity">
    <text evidence="2">Belongs to the NAD(P)-dependent epimerase/dehydratase family. Dihydroflavonol-4-reductase subfamily.</text>
</comment>